<evidence type="ECO:0000313" key="3">
    <source>
        <dbReference type="Proteomes" id="UP001152795"/>
    </source>
</evidence>
<evidence type="ECO:0000313" key="2">
    <source>
        <dbReference type="EMBL" id="CAB4005775.1"/>
    </source>
</evidence>
<sequence length="98" mass="10747">MSSSPPQTQVPSSQDLGPPPLHTPRYHSEQVSVDSDGIFSPDEKLKTLSLLKEFDRVFDPVIPGYTTVPPVPSKVSSTWAQFNHPSEKVVCPSMLEAN</sequence>
<organism evidence="2 3">
    <name type="scientific">Paramuricea clavata</name>
    <name type="common">Red gorgonian</name>
    <name type="synonym">Violescent sea-whip</name>
    <dbReference type="NCBI Taxonomy" id="317549"/>
    <lineage>
        <taxon>Eukaryota</taxon>
        <taxon>Metazoa</taxon>
        <taxon>Cnidaria</taxon>
        <taxon>Anthozoa</taxon>
        <taxon>Octocorallia</taxon>
        <taxon>Malacalcyonacea</taxon>
        <taxon>Plexauridae</taxon>
        <taxon>Paramuricea</taxon>
    </lineage>
</organism>
<protein>
    <submittedName>
        <fullName evidence="2">Uncharacterized protein</fullName>
    </submittedName>
</protein>
<comment type="caution">
    <text evidence="2">The sequence shown here is derived from an EMBL/GenBank/DDBJ whole genome shotgun (WGS) entry which is preliminary data.</text>
</comment>
<evidence type="ECO:0000256" key="1">
    <source>
        <dbReference type="SAM" id="MobiDB-lite"/>
    </source>
</evidence>
<dbReference type="AlphaFoldDB" id="A0A6S7HIH4"/>
<feature type="region of interest" description="Disordered" evidence="1">
    <location>
        <begin position="1"/>
        <end position="39"/>
    </location>
</feature>
<accession>A0A6S7HIH4</accession>
<proteinExistence type="predicted"/>
<gene>
    <name evidence="2" type="ORF">PACLA_8A034613</name>
</gene>
<dbReference type="Proteomes" id="UP001152795">
    <property type="component" value="Unassembled WGS sequence"/>
</dbReference>
<keyword evidence="3" id="KW-1185">Reference proteome</keyword>
<dbReference type="EMBL" id="CACRXK020005311">
    <property type="protein sequence ID" value="CAB4005775.1"/>
    <property type="molecule type" value="Genomic_DNA"/>
</dbReference>
<name>A0A6S7HIH4_PARCT</name>
<feature type="compositionally biased region" description="Low complexity" evidence="1">
    <location>
        <begin position="1"/>
        <end position="14"/>
    </location>
</feature>
<reference evidence="2" key="1">
    <citation type="submission" date="2020-04" db="EMBL/GenBank/DDBJ databases">
        <authorList>
            <person name="Alioto T."/>
            <person name="Alioto T."/>
            <person name="Gomez Garrido J."/>
        </authorList>
    </citation>
    <scope>NUCLEOTIDE SEQUENCE</scope>
    <source>
        <strain evidence="2">A484AB</strain>
    </source>
</reference>